<feature type="transmembrane region" description="Helical" evidence="1">
    <location>
        <begin position="7"/>
        <end position="30"/>
    </location>
</feature>
<evidence type="ECO:0000313" key="2">
    <source>
        <dbReference type="EMBL" id="KKW05921.1"/>
    </source>
</evidence>
<dbReference type="AlphaFoldDB" id="A0A0G1VHI7"/>
<dbReference type="STRING" id="1618342.UY40_C0006G0015"/>
<gene>
    <name evidence="2" type="ORF">UY40_C0006G0015</name>
</gene>
<keyword evidence="1" id="KW-0472">Membrane</keyword>
<reference evidence="2 3" key="1">
    <citation type="journal article" date="2015" name="Nature">
        <title>rRNA introns, odd ribosomes, and small enigmatic genomes across a large radiation of phyla.</title>
        <authorList>
            <person name="Brown C.T."/>
            <person name="Hug L.A."/>
            <person name="Thomas B.C."/>
            <person name="Sharon I."/>
            <person name="Castelle C.J."/>
            <person name="Singh A."/>
            <person name="Wilkins M.J."/>
            <person name="Williams K.H."/>
            <person name="Banfield J.F."/>
        </authorList>
    </citation>
    <scope>NUCLEOTIDE SEQUENCE [LARGE SCALE GENOMIC DNA]</scope>
</reference>
<proteinExistence type="predicted"/>
<sequence length="77" mass="8912">MVIKNPIFRFMAGCILLVIIFVAIGWLFAAFRFVSESAQQLFTVGQWENITLLSFIFLLLGYFAWNLGNAFFRPRSK</sequence>
<comment type="caution">
    <text evidence="2">The sequence shown here is derived from an EMBL/GenBank/DDBJ whole genome shotgun (WGS) entry which is preliminary data.</text>
</comment>
<keyword evidence="1" id="KW-1133">Transmembrane helix</keyword>
<protein>
    <submittedName>
        <fullName evidence="2">Uncharacterized protein</fullName>
    </submittedName>
</protein>
<evidence type="ECO:0000256" key="1">
    <source>
        <dbReference type="SAM" id="Phobius"/>
    </source>
</evidence>
<dbReference type="Proteomes" id="UP000034119">
    <property type="component" value="Unassembled WGS sequence"/>
</dbReference>
<dbReference type="EMBL" id="LCPW01000006">
    <property type="protein sequence ID" value="KKW05921.1"/>
    <property type="molecule type" value="Genomic_DNA"/>
</dbReference>
<accession>A0A0G1VHI7</accession>
<keyword evidence="1" id="KW-0812">Transmembrane</keyword>
<feature type="transmembrane region" description="Helical" evidence="1">
    <location>
        <begin position="50"/>
        <end position="72"/>
    </location>
</feature>
<name>A0A0G1VHI7_9BACT</name>
<organism evidence="2 3">
    <name type="scientific">candidate division CPR1 bacterium GW2011_GWC1_49_13</name>
    <dbReference type="NCBI Taxonomy" id="1618342"/>
    <lineage>
        <taxon>Bacteria</taxon>
        <taxon>candidate division CPR1</taxon>
    </lineage>
</organism>
<evidence type="ECO:0000313" key="3">
    <source>
        <dbReference type="Proteomes" id="UP000034119"/>
    </source>
</evidence>